<dbReference type="OrthoDB" id="9802516at2"/>
<keyword evidence="3" id="KW-0540">Nuclease</keyword>
<accession>A0A4R6TN72</accession>
<keyword evidence="3" id="KW-0255">Endonuclease</keyword>
<dbReference type="Proteomes" id="UP000295468">
    <property type="component" value="Unassembled WGS sequence"/>
</dbReference>
<evidence type="ECO:0000313" key="4">
    <source>
        <dbReference type="Proteomes" id="UP000295468"/>
    </source>
</evidence>
<dbReference type="InterPro" id="IPR011856">
    <property type="entry name" value="tRNA_endonuc-like_dom_sf"/>
</dbReference>
<dbReference type="Pfam" id="PF02021">
    <property type="entry name" value="UPF0102"/>
    <property type="match status" value="1"/>
</dbReference>
<keyword evidence="3" id="KW-0378">Hydrolase</keyword>
<dbReference type="AlphaFoldDB" id="A0A4R6TN72"/>
<dbReference type="Gene3D" id="3.40.1350.10">
    <property type="match status" value="1"/>
</dbReference>
<dbReference type="GO" id="GO:0003676">
    <property type="term" value="F:nucleic acid binding"/>
    <property type="evidence" value="ECO:0007669"/>
    <property type="project" value="InterPro"/>
</dbReference>
<reference evidence="3 4" key="1">
    <citation type="submission" date="2019-03" db="EMBL/GenBank/DDBJ databases">
        <title>Genomic Encyclopedia of Archaeal and Bacterial Type Strains, Phase II (KMG-II): from individual species to whole genera.</title>
        <authorList>
            <person name="Goeker M."/>
        </authorList>
    </citation>
    <scope>NUCLEOTIDE SEQUENCE [LARGE SCALE GENOMIC DNA]</scope>
    <source>
        <strain evidence="3 4">DSM 18435</strain>
    </source>
</reference>
<dbReference type="EMBL" id="SNYI01000001">
    <property type="protein sequence ID" value="TDQ32530.1"/>
    <property type="molecule type" value="Genomic_DNA"/>
</dbReference>
<dbReference type="InterPro" id="IPR003509">
    <property type="entry name" value="UPF0102_YraN-like"/>
</dbReference>
<comment type="caution">
    <text evidence="3">The sequence shown here is derived from an EMBL/GenBank/DDBJ whole genome shotgun (WGS) entry which is preliminary data.</text>
</comment>
<sequence>MRQQNREIGKRAEARAVTYLEKKGYTILETNNYYKRAEIDIIARKAGVLAVVEVKFRSSDYFRETVATVTSKKIKLMVMAADHYIQQNELDLETRFDIITYLEKSGKTEMQHLEDAFYHF</sequence>
<evidence type="ECO:0000313" key="3">
    <source>
        <dbReference type="EMBL" id="TDQ32530.1"/>
    </source>
</evidence>
<gene>
    <name evidence="3" type="ORF">CLV82_0359</name>
</gene>
<dbReference type="NCBIfam" id="NF009150">
    <property type="entry name" value="PRK12497.1-3"/>
    <property type="match status" value="1"/>
</dbReference>
<dbReference type="PANTHER" id="PTHR34039:SF1">
    <property type="entry name" value="UPF0102 PROTEIN YRAN"/>
    <property type="match status" value="1"/>
</dbReference>
<keyword evidence="4" id="KW-1185">Reference proteome</keyword>
<dbReference type="InterPro" id="IPR011335">
    <property type="entry name" value="Restrct_endonuc-II-like"/>
</dbReference>
<proteinExistence type="inferred from homology"/>
<dbReference type="GO" id="GO:0004519">
    <property type="term" value="F:endonuclease activity"/>
    <property type="evidence" value="ECO:0007669"/>
    <property type="project" value="UniProtKB-KW"/>
</dbReference>
<protein>
    <recommendedName>
        <fullName evidence="2">UPF0102 protein CLV82_0359</fullName>
    </recommendedName>
</protein>
<evidence type="ECO:0000256" key="1">
    <source>
        <dbReference type="ARBA" id="ARBA00006738"/>
    </source>
</evidence>
<organism evidence="3 4">
    <name type="scientific">Zeaxanthinibacter enoshimensis</name>
    <dbReference type="NCBI Taxonomy" id="392009"/>
    <lineage>
        <taxon>Bacteria</taxon>
        <taxon>Pseudomonadati</taxon>
        <taxon>Bacteroidota</taxon>
        <taxon>Flavobacteriia</taxon>
        <taxon>Flavobacteriales</taxon>
        <taxon>Flavobacteriaceae</taxon>
        <taxon>Zeaxanthinibacter</taxon>
    </lineage>
</organism>
<name>A0A4R6TN72_9FLAO</name>
<evidence type="ECO:0000256" key="2">
    <source>
        <dbReference type="HAMAP-Rule" id="MF_00048"/>
    </source>
</evidence>
<dbReference type="SUPFAM" id="SSF52980">
    <property type="entry name" value="Restriction endonuclease-like"/>
    <property type="match status" value="1"/>
</dbReference>
<dbReference type="HAMAP" id="MF_00048">
    <property type="entry name" value="UPF0102"/>
    <property type="match status" value="1"/>
</dbReference>
<dbReference type="RefSeq" id="WP_133642580.1">
    <property type="nucleotide sequence ID" value="NZ_SNYI01000001.1"/>
</dbReference>
<dbReference type="PANTHER" id="PTHR34039">
    <property type="entry name" value="UPF0102 PROTEIN YRAN"/>
    <property type="match status" value="1"/>
</dbReference>
<comment type="similarity">
    <text evidence="1 2">Belongs to the UPF0102 family.</text>
</comment>